<dbReference type="PANTHER" id="PTHR17117:SF3">
    <property type="entry name" value="NADH DEHYDROGENASE [UBIQUINONE] FLAVOPROTEIN 3, MITOCHONDRIAL"/>
    <property type="match status" value="1"/>
</dbReference>
<dbReference type="OrthoDB" id="6161911at2759"/>
<dbReference type="Proteomes" id="UP000694521">
    <property type="component" value="Unplaced"/>
</dbReference>
<dbReference type="GO" id="GO:0045271">
    <property type="term" value="C:respiratory chain complex I"/>
    <property type="evidence" value="ECO:0007669"/>
    <property type="project" value="InterPro"/>
</dbReference>
<feature type="region of interest" description="Disordered" evidence="1">
    <location>
        <begin position="1"/>
        <end position="20"/>
    </location>
</feature>
<feature type="region of interest" description="Disordered" evidence="1">
    <location>
        <begin position="92"/>
        <end position="128"/>
    </location>
</feature>
<gene>
    <name evidence="2" type="primary">NDUFV3</name>
</gene>
<feature type="compositionally biased region" description="Polar residues" evidence="1">
    <location>
        <begin position="309"/>
        <end position="319"/>
    </location>
</feature>
<reference evidence="2" key="2">
    <citation type="submission" date="2025-09" db="UniProtKB">
        <authorList>
            <consortium name="Ensembl"/>
        </authorList>
    </citation>
    <scope>IDENTIFICATION</scope>
</reference>
<feature type="compositionally biased region" description="Acidic residues" evidence="1">
    <location>
        <begin position="177"/>
        <end position="191"/>
    </location>
</feature>
<dbReference type="Pfam" id="PF15880">
    <property type="entry name" value="NDUFV3"/>
    <property type="match status" value="1"/>
</dbReference>
<organism evidence="2 3">
    <name type="scientific">Anser cygnoides</name>
    <name type="common">Swan goose</name>
    <dbReference type="NCBI Taxonomy" id="8845"/>
    <lineage>
        <taxon>Eukaryota</taxon>
        <taxon>Metazoa</taxon>
        <taxon>Chordata</taxon>
        <taxon>Craniata</taxon>
        <taxon>Vertebrata</taxon>
        <taxon>Euteleostomi</taxon>
        <taxon>Archelosauria</taxon>
        <taxon>Archosauria</taxon>
        <taxon>Dinosauria</taxon>
        <taxon>Saurischia</taxon>
        <taxon>Theropoda</taxon>
        <taxon>Coelurosauria</taxon>
        <taxon>Aves</taxon>
        <taxon>Neognathae</taxon>
        <taxon>Galloanserae</taxon>
        <taxon>Anseriformes</taxon>
        <taxon>Anatidae</taxon>
        <taxon>Anserinae</taxon>
        <taxon>Anser</taxon>
    </lineage>
</organism>
<sequence>MAARCGRARGDDAQPGGQRALRKMAAPSLLRCGRAAARQALRLDPPTPRWAPSSAALCTRPAGSGTPADTNVMTPQGSTKLLATKATVEFPKMLSSSSESPNEGETISSTNLKEASKPSDEDLRMMMSRKTVVAFPQRVIVSSIEEEKHTTAATGGGIRKELAEEESSSSSSSDSDSSSDSEEENDDDDSEAAIKTRVEFPRRDPNISEKVTINASKLPKDNLPQKRHKESVAKKKPSKTEPDVSTIKQVMFSKAPVGHKTSKSKARDPNIKSAPKEADQQKLALEPHLDENQALTDTTLKSDLKEKATGSQVATTQLKAPSVAQEDEKQNLVSRGEAKRVKEARESEAVEVTSKQEEETSESAVLVMGTKEETVQEAGDQAGESSTIEEPAAAAQPAPEEFDNSTYKNLQHHEYNIYTFVDSVVVLSKFRQPQPSSGRPSPRH</sequence>
<accession>A0A8B9DK84</accession>
<evidence type="ECO:0000256" key="1">
    <source>
        <dbReference type="SAM" id="MobiDB-lite"/>
    </source>
</evidence>
<feature type="region of interest" description="Disordered" evidence="1">
    <location>
        <begin position="142"/>
        <end position="404"/>
    </location>
</feature>
<dbReference type="InterPro" id="IPR026193">
    <property type="entry name" value="NDUFV3"/>
</dbReference>
<evidence type="ECO:0000313" key="3">
    <source>
        <dbReference type="Proteomes" id="UP000694521"/>
    </source>
</evidence>
<protein>
    <submittedName>
        <fullName evidence="2">NADH:ubiquinone oxidoreductase subunit V3</fullName>
    </submittedName>
</protein>
<name>A0A8B9DK84_ANSCY</name>
<dbReference type="Ensembl" id="ENSACDT00005008980.1">
    <property type="protein sequence ID" value="ENSACDP00005007470.1"/>
    <property type="gene ID" value="ENSACDG00005005479.1"/>
</dbReference>
<proteinExistence type="predicted"/>
<dbReference type="GO" id="GO:0005739">
    <property type="term" value="C:mitochondrion"/>
    <property type="evidence" value="ECO:0007669"/>
    <property type="project" value="InterPro"/>
</dbReference>
<dbReference type="PANTHER" id="PTHR17117">
    <property type="entry name" value="NADH-UBIQUINONE OXIDOREDUCTASE"/>
    <property type="match status" value="1"/>
</dbReference>
<feature type="compositionally biased region" description="Polar residues" evidence="1">
    <location>
        <begin position="94"/>
        <end position="113"/>
    </location>
</feature>
<feature type="compositionally biased region" description="Basic and acidic residues" evidence="1">
    <location>
        <begin position="114"/>
        <end position="124"/>
    </location>
</feature>
<feature type="compositionally biased region" description="Basic and acidic residues" evidence="1">
    <location>
        <begin position="192"/>
        <end position="207"/>
    </location>
</feature>
<dbReference type="GO" id="GO:0042775">
    <property type="term" value="P:mitochondrial ATP synthesis coupled electron transport"/>
    <property type="evidence" value="ECO:0007669"/>
    <property type="project" value="TreeGrafter"/>
</dbReference>
<dbReference type="AlphaFoldDB" id="A0A8B9DK84"/>
<feature type="compositionally biased region" description="Basic and acidic residues" evidence="1">
    <location>
        <begin position="218"/>
        <end position="242"/>
    </location>
</feature>
<keyword evidence="3" id="KW-1185">Reference proteome</keyword>
<feature type="compositionally biased region" description="Low complexity" evidence="1">
    <location>
        <begin position="389"/>
        <end position="399"/>
    </location>
</feature>
<evidence type="ECO:0000313" key="2">
    <source>
        <dbReference type="Ensembl" id="ENSACDP00005007470.1"/>
    </source>
</evidence>
<feature type="compositionally biased region" description="Basic and acidic residues" evidence="1">
    <location>
        <begin position="265"/>
        <end position="291"/>
    </location>
</feature>
<reference evidence="2" key="1">
    <citation type="submission" date="2025-08" db="UniProtKB">
        <authorList>
            <consortium name="Ensembl"/>
        </authorList>
    </citation>
    <scope>IDENTIFICATION</scope>
</reference>
<feature type="compositionally biased region" description="Basic and acidic residues" evidence="1">
    <location>
        <begin position="326"/>
        <end position="358"/>
    </location>
</feature>